<keyword evidence="2" id="KW-1185">Reference proteome</keyword>
<evidence type="ECO:0000313" key="1">
    <source>
        <dbReference type="EMBL" id="GFZ94555.1"/>
    </source>
</evidence>
<dbReference type="EMBL" id="BMHE01000028">
    <property type="protein sequence ID" value="GFZ94555.1"/>
    <property type="molecule type" value="Genomic_DNA"/>
</dbReference>
<dbReference type="Proteomes" id="UP000615455">
    <property type="component" value="Unassembled WGS sequence"/>
</dbReference>
<comment type="caution">
    <text evidence="1">The sequence shown here is derived from an EMBL/GenBank/DDBJ whole genome shotgun (WGS) entry which is preliminary data.</text>
</comment>
<evidence type="ECO:0000313" key="2">
    <source>
        <dbReference type="Proteomes" id="UP000615455"/>
    </source>
</evidence>
<reference evidence="2" key="1">
    <citation type="journal article" date="2019" name="Int. J. Syst. Evol. Microbiol.">
        <title>The Global Catalogue of Microorganisms (GCM) 10K type strain sequencing project: providing services to taxonomists for standard genome sequencing and annotation.</title>
        <authorList>
            <consortium name="The Broad Institute Genomics Platform"/>
            <consortium name="The Broad Institute Genome Sequencing Center for Infectious Disease"/>
            <person name="Wu L."/>
            <person name="Ma J."/>
        </authorList>
    </citation>
    <scope>NUCLEOTIDE SEQUENCE [LARGE SCALE GENOMIC DNA]</scope>
    <source>
        <strain evidence="2">CGMCC 1.15043</strain>
    </source>
</reference>
<protein>
    <submittedName>
        <fullName evidence="1">Uncharacterized protein</fullName>
    </submittedName>
</protein>
<accession>A0ABQ1EZD7</accession>
<name>A0ABQ1EZD7_9BACL</name>
<sequence>MFKVKVGGMSGKLDLKLRFTLKVSEDARVLGLVAGFGGLDAGCEAQRWC</sequence>
<organism evidence="1 2">
    <name type="scientific">Paenibacillus marchantiophytorum</name>
    <dbReference type="NCBI Taxonomy" id="1619310"/>
    <lineage>
        <taxon>Bacteria</taxon>
        <taxon>Bacillati</taxon>
        <taxon>Bacillota</taxon>
        <taxon>Bacilli</taxon>
        <taxon>Bacillales</taxon>
        <taxon>Paenibacillaceae</taxon>
        <taxon>Paenibacillus</taxon>
    </lineage>
</organism>
<proteinExistence type="predicted"/>
<gene>
    <name evidence="1" type="ORF">GCM10008018_46130</name>
</gene>